<dbReference type="InParanoid" id="A0A4V3SIQ5"/>
<evidence type="ECO:0000313" key="3">
    <source>
        <dbReference type="Proteomes" id="UP000298138"/>
    </source>
</evidence>
<feature type="region of interest" description="Disordered" evidence="1">
    <location>
        <begin position="45"/>
        <end position="88"/>
    </location>
</feature>
<sequence>MLPNSVTSKETRPGCVSPCPPFANLTLPPVSTTSQPIHRIPFVQAPTLSQDSTSTASGSSAEFALGESSASPSWAASEDEALLSRPSTKHDSEAFIALRIELHPRGC</sequence>
<accession>A0A4V3SIQ5</accession>
<organism evidence="2 3">
    <name type="scientific">Ascodesmis nigricans</name>
    <dbReference type="NCBI Taxonomy" id="341454"/>
    <lineage>
        <taxon>Eukaryota</taxon>
        <taxon>Fungi</taxon>
        <taxon>Dikarya</taxon>
        <taxon>Ascomycota</taxon>
        <taxon>Pezizomycotina</taxon>
        <taxon>Pezizomycetes</taxon>
        <taxon>Pezizales</taxon>
        <taxon>Ascodesmidaceae</taxon>
        <taxon>Ascodesmis</taxon>
    </lineage>
</organism>
<dbReference type="Proteomes" id="UP000298138">
    <property type="component" value="Unassembled WGS sequence"/>
</dbReference>
<reference evidence="2 3" key="1">
    <citation type="submission" date="2019-04" db="EMBL/GenBank/DDBJ databases">
        <title>Comparative genomics and transcriptomics to analyze fruiting body development in filamentous ascomycetes.</title>
        <authorList>
            <consortium name="DOE Joint Genome Institute"/>
            <person name="Lutkenhaus R."/>
            <person name="Traeger S."/>
            <person name="Breuer J."/>
            <person name="Kuo A."/>
            <person name="Lipzen A."/>
            <person name="Pangilinan J."/>
            <person name="Dilworth D."/>
            <person name="Sandor L."/>
            <person name="Poggeler S."/>
            <person name="Barry K."/>
            <person name="Grigoriev I.V."/>
            <person name="Nowrousian M."/>
        </authorList>
    </citation>
    <scope>NUCLEOTIDE SEQUENCE [LARGE SCALE GENOMIC DNA]</scope>
    <source>
        <strain evidence="2 3">CBS 389.68</strain>
    </source>
</reference>
<name>A0A4V3SIQ5_9PEZI</name>
<evidence type="ECO:0000256" key="1">
    <source>
        <dbReference type="SAM" id="MobiDB-lite"/>
    </source>
</evidence>
<keyword evidence="3" id="KW-1185">Reference proteome</keyword>
<gene>
    <name evidence="2" type="ORF">EX30DRAFT_341027</name>
</gene>
<proteinExistence type="predicted"/>
<dbReference type="EMBL" id="ML220121">
    <property type="protein sequence ID" value="TGZ81045.1"/>
    <property type="molecule type" value="Genomic_DNA"/>
</dbReference>
<dbReference type="AlphaFoldDB" id="A0A4V3SIQ5"/>
<feature type="compositionally biased region" description="Low complexity" evidence="1">
    <location>
        <begin position="52"/>
        <end position="76"/>
    </location>
</feature>
<protein>
    <submittedName>
        <fullName evidence="2">Uncharacterized protein</fullName>
    </submittedName>
</protein>
<evidence type="ECO:0000313" key="2">
    <source>
        <dbReference type="EMBL" id="TGZ81045.1"/>
    </source>
</evidence>